<keyword evidence="1" id="KW-1133">Transmembrane helix</keyword>
<evidence type="ECO:0000313" key="2">
    <source>
        <dbReference type="EMBL" id="GGB38133.1"/>
    </source>
</evidence>
<keyword evidence="1" id="KW-0812">Transmembrane</keyword>
<keyword evidence="1" id="KW-0472">Membrane</keyword>
<reference evidence="2" key="2">
    <citation type="submission" date="2020-09" db="EMBL/GenBank/DDBJ databases">
        <authorList>
            <person name="Sun Q."/>
            <person name="Zhou Y."/>
        </authorList>
    </citation>
    <scope>NUCLEOTIDE SEQUENCE</scope>
    <source>
        <strain evidence="2">CGMCC 1.15454</strain>
    </source>
</reference>
<comment type="caution">
    <text evidence="2">The sequence shown here is derived from an EMBL/GenBank/DDBJ whole genome shotgun (WGS) entry which is preliminary data.</text>
</comment>
<evidence type="ECO:0000256" key="1">
    <source>
        <dbReference type="SAM" id="Phobius"/>
    </source>
</evidence>
<accession>A0A9W5X5C7</accession>
<reference evidence="2" key="1">
    <citation type="journal article" date="2014" name="Int. J. Syst. Evol. Microbiol.">
        <title>Complete genome sequence of Corynebacterium casei LMG S-19264T (=DSM 44701T), isolated from a smear-ripened cheese.</title>
        <authorList>
            <consortium name="US DOE Joint Genome Institute (JGI-PGF)"/>
            <person name="Walter F."/>
            <person name="Albersmeier A."/>
            <person name="Kalinowski J."/>
            <person name="Ruckert C."/>
        </authorList>
    </citation>
    <scope>NUCLEOTIDE SEQUENCE</scope>
    <source>
        <strain evidence="2">CGMCC 1.15454</strain>
    </source>
</reference>
<feature type="transmembrane region" description="Helical" evidence="1">
    <location>
        <begin position="30"/>
        <end position="56"/>
    </location>
</feature>
<sequence>MVKNFPLLLSMLLIGNSALIISLTTPLPELLHWVLLIIAAVFNIWSAIGLMLHAWVQKVQMDIENRNY</sequence>
<dbReference type="RefSeq" id="WP_088053461.1">
    <property type="nucleotide sequence ID" value="NZ_BMJD01000008.1"/>
</dbReference>
<evidence type="ECO:0000313" key="3">
    <source>
        <dbReference type="Proteomes" id="UP000621492"/>
    </source>
</evidence>
<protein>
    <submittedName>
        <fullName evidence="2">Uncharacterized protein</fullName>
    </submittedName>
</protein>
<organism evidence="2 3">
    <name type="scientific">Lentibacillus populi</name>
    <dbReference type="NCBI Taxonomy" id="1827502"/>
    <lineage>
        <taxon>Bacteria</taxon>
        <taxon>Bacillati</taxon>
        <taxon>Bacillota</taxon>
        <taxon>Bacilli</taxon>
        <taxon>Bacillales</taxon>
        <taxon>Bacillaceae</taxon>
        <taxon>Lentibacillus</taxon>
    </lineage>
</organism>
<gene>
    <name evidence="2" type="ORF">GCM10011409_14510</name>
</gene>
<keyword evidence="3" id="KW-1185">Reference proteome</keyword>
<proteinExistence type="predicted"/>
<dbReference type="Proteomes" id="UP000621492">
    <property type="component" value="Unassembled WGS sequence"/>
</dbReference>
<dbReference type="EMBL" id="BMJD01000008">
    <property type="protein sequence ID" value="GGB38133.1"/>
    <property type="molecule type" value="Genomic_DNA"/>
</dbReference>
<dbReference type="AlphaFoldDB" id="A0A9W5X5C7"/>
<name>A0A9W5X5C7_9BACI</name>